<evidence type="ECO:0000256" key="3">
    <source>
        <dbReference type="ARBA" id="ARBA00022490"/>
    </source>
</evidence>
<comment type="similarity">
    <text evidence="2">Belongs to the aminoglycoside phosphotransferase family.</text>
</comment>
<sequence length="247" mass="27722">MDQPSITLIRPSVSQACVIEKISELYQLEVLKIRKLEGYDDLNFSVECKSLEDGGKAEKYVCKIMNNVDSLETGVIEAHHQMMERLHEGGIVVSQPVLNIRKQYFTTERFNDVGHVFRLLTYIEGSIEGFKGFENEALRARKCSWMLKNAPKIIQFLPAIGDTGRQEIVKSFVKEFDELVTPVIPCLESGVIHGDMNGHNLLVDGTRIAGLIDFADQYGNTAAQDLCLCQTVPVFGALLPERVTKSW</sequence>
<dbReference type="SUPFAM" id="SSF56112">
    <property type="entry name" value="Protein kinase-like (PK-like)"/>
    <property type="match status" value="1"/>
</dbReference>
<proteinExistence type="inferred from homology"/>
<dbReference type="InterPro" id="IPR011009">
    <property type="entry name" value="Kinase-like_dom_sf"/>
</dbReference>
<organism evidence="11 12">
    <name type="scientific">Nesidiocoris tenuis</name>
    <dbReference type="NCBI Taxonomy" id="355587"/>
    <lineage>
        <taxon>Eukaryota</taxon>
        <taxon>Metazoa</taxon>
        <taxon>Ecdysozoa</taxon>
        <taxon>Arthropoda</taxon>
        <taxon>Hexapoda</taxon>
        <taxon>Insecta</taxon>
        <taxon>Pterygota</taxon>
        <taxon>Neoptera</taxon>
        <taxon>Paraneoptera</taxon>
        <taxon>Hemiptera</taxon>
        <taxon>Heteroptera</taxon>
        <taxon>Panheteroptera</taxon>
        <taxon>Cimicomorpha</taxon>
        <taxon>Miridae</taxon>
        <taxon>Dicyphina</taxon>
        <taxon>Nesidiocoris</taxon>
    </lineage>
</organism>
<accession>A0ABN7ACC4</accession>
<evidence type="ECO:0000256" key="1">
    <source>
        <dbReference type="ARBA" id="ARBA00004496"/>
    </source>
</evidence>
<keyword evidence="4" id="KW-0808">Transferase</keyword>
<comment type="subcellular location">
    <subcellularLocation>
        <location evidence="1">Cytoplasm</location>
    </subcellularLocation>
</comment>
<dbReference type="InterPro" id="IPR002575">
    <property type="entry name" value="Aminoglycoside_PTrfase"/>
</dbReference>
<evidence type="ECO:0000256" key="4">
    <source>
        <dbReference type="ARBA" id="ARBA00022679"/>
    </source>
</evidence>
<comment type="function">
    <text evidence="7">Catalyzes the GTP-dependent phosphorylation of 5-hydroxy-L-lysine.</text>
</comment>
<keyword evidence="5" id="KW-0418">Kinase</keyword>
<dbReference type="PANTHER" id="PTHR21064:SF1">
    <property type="entry name" value="HYDROXYLYSINE KINASE"/>
    <property type="match status" value="1"/>
</dbReference>
<reference evidence="11 12" key="1">
    <citation type="submission" date="2023-09" db="EMBL/GenBank/DDBJ databases">
        <title>Nesidiocoris tenuis whole genome shotgun sequence.</title>
        <authorList>
            <person name="Shibata T."/>
            <person name="Shimoda M."/>
            <person name="Kobayashi T."/>
            <person name="Uehara T."/>
        </authorList>
    </citation>
    <scope>NUCLEOTIDE SEQUENCE [LARGE SCALE GENOMIC DNA]</scope>
    <source>
        <strain evidence="11 12">Japan</strain>
    </source>
</reference>
<evidence type="ECO:0000259" key="10">
    <source>
        <dbReference type="Pfam" id="PF01636"/>
    </source>
</evidence>
<evidence type="ECO:0000256" key="2">
    <source>
        <dbReference type="ARBA" id="ARBA00006219"/>
    </source>
</evidence>
<dbReference type="PANTHER" id="PTHR21064">
    <property type="entry name" value="AMINOGLYCOSIDE PHOSPHOTRANSFERASE DOMAIN-CONTAINING PROTEIN-RELATED"/>
    <property type="match status" value="1"/>
</dbReference>
<feature type="domain" description="Aminoglycoside phosphotransferase" evidence="10">
    <location>
        <begin position="182"/>
        <end position="230"/>
    </location>
</feature>
<protein>
    <recommendedName>
        <fullName evidence="9">Hydroxylysine kinase</fullName>
        <ecNumber evidence="8">2.7.1.81</ecNumber>
    </recommendedName>
</protein>
<comment type="catalytic activity">
    <reaction evidence="6">
        <text>(5R)-5-hydroxy-L-lysine + GTP = (5R)-5-phosphooxy-L-lysine + GDP + H(+)</text>
        <dbReference type="Rhea" id="RHEA:19049"/>
        <dbReference type="ChEBI" id="CHEBI:15378"/>
        <dbReference type="ChEBI" id="CHEBI:37565"/>
        <dbReference type="ChEBI" id="CHEBI:57882"/>
        <dbReference type="ChEBI" id="CHEBI:58189"/>
        <dbReference type="ChEBI" id="CHEBI:58357"/>
        <dbReference type="EC" id="2.7.1.81"/>
    </reaction>
</comment>
<evidence type="ECO:0000256" key="6">
    <source>
        <dbReference type="ARBA" id="ARBA00036820"/>
    </source>
</evidence>
<dbReference type="InterPro" id="IPR050249">
    <property type="entry name" value="Pseudomonas-type_ThrB"/>
</dbReference>
<keyword evidence="3" id="KW-0963">Cytoplasm</keyword>
<evidence type="ECO:0000256" key="8">
    <source>
        <dbReference type="ARBA" id="ARBA00038873"/>
    </source>
</evidence>
<gene>
    <name evidence="11" type="ORF">NTJ_01621</name>
</gene>
<evidence type="ECO:0000313" key="11">
    <source>
        <dbReference type="EMBL" id="BES88814.1"/>
    </source>
</evidence>
<evidence type="ECO:0000313" key="12">
    <source>
        <dbReference type="Proteomes" id="UP001307889"/>
    </source>
</evidence>
<dbReference type="Gene3D" id="3.30.200.20">
    <property type="entry name" value="Phosphorylase Kinase, domain 1"/>
    <property type="match status" value="1"/>
</dbReference>
<evidence type="ECO:0000256" key="7">
    <source>
        <dbReference type="ARBA" id="ARBA00037368"/>
    </source>
</evidence>
<dbReference type="Gene3D" id="3.90.1200.10">
    <property type="match status" value="1"/>
</dbReference>
<dbReference type="Proteomes" id="UP001307889">
    <property type="component" value="Chromosome 1"/>
</dbReference>
<evidence type="ECO:0000256" key="9">
    <source>
        <dbReference type="ARBA" id="ARBA00040505"/>
    </source>
</evidence>
<dbReference type="EC" id="2.7.1.81" evidence="8"/>
<dbReference type="Pfam" id="PF01636">
    <property type="entry name" value="APH"/>
    <property type="match status" value="1"/>
</dbReference>
<dbReference type="EMBL" id="AP028909">
    <property type="protein sequence ID" value="BES88814.1"/>
    <property type="molecule type" value="Genomic_DNA"/>
</dbReference>
<name>A0ABN7ACC4_9HEMI</name>
<keyword evidence="12" id="KW-1185">Reference proteome</keyword>
<evidence type="ECO:0000256" key="5">
    <source>
        <dbReference type="ARBA" id="ARBA00022777"/>
    </source>
</evidence>